<evidence type="ECO:0000256" key="5">
    <source>
        <dbReference type="ARBA" id="ARBA00022971"/>
    </source>
</evidence>
<dbReference type="RefSeq" id="WP_162122808.1">
    <property type="nucleotide sequence ID" value="NZ_CP048110.1"/>
</dbReference>
<dbReference type="GO" id="GO:0005737">
    <property type="term" value="C:cytoplasm"/>
    <property type="evidence" value="ECO:0007669"/>
    <property type="project" value="UniProtKB-SubCell"/>
</dbReference>
<evidence type="ECO:0000256" key="7">
    <source>
        <dbReference type="ARBA" id="ARBA00023125"/>
    </source>
</evidence>
<keyword evidence="7" id="KW-0238">DNA-binding</keyword>
<dbReference type="SUPFAM" id="SSF47729">
    <property type="entry name" value="IHF-like DNA-binding proteins"/>
    <property type="match status" value="1"/>
</dbReference>
<evidence type="ECO:0000256" key="8">
    <source>
        <dbReference type="ARBA" id="ARBA00023163"/>
    </source>
</evidence>
<keyword evidence="5" id="KW-0184">Conjugation</keyword>
<dbReference type="InterPro" id="IPR010992">
    <property type="entry name" value="IHF-like_DNA-bd_dom_sf"/>
</dbReference>
<sequence length="125" mass="14380">MPKIQSYVTSENFDKMQIIIDEMIKDGATRSEANISLLSARLISMGLILWEAQNKSIDENHVDSEVPDFNELILKSSYRTEFYSQAILQLILEPSRNDKTLNLEKIQEMINKNAESQMAKLKDNN</sequence>
<name>A0A6P1V7G3_9ENTR</name>
<keyword evidence="8" id="KW-0804">Transcription</keyword>
<evidence type="ECO:0000256" key="6">
    <source>
        <dbReference type="ARBA" id="ARBA00023015"/>
    </source>
</evidence>
<dbReference type="GO" id="GO:0003677">
    <property type="term" value="F:DNA binding"/>
    <property type="evidence" value="ECO:0007669"/>
    <property type="project" value="UniProtKB-KW"/>
</dbReference>
<dbReference type="AlphaFoldDB" id="A0A6P1V7G3"/>
<comment type="similarity">
    <text evidence="2">Belongs to the relaxosome TraM family.</text>
</comment>
<evidence type="ECO:0000313" key="9">
    <source>
        <dbReference type="EMBL" id="QHS50032.1"/>
    </source>
</evidence>
<evidence type="ECO:0000256" key="1">
    <source>
        <dbReference type="ARBA" id="ARBA00004496"/>
    </source>
</evidence>
<dbReference type="InterPro" id="IPR007925">
    <property type="entry name" value="TRelaxosome_TraM"/>
</dbReference>
<dbReference type="Pfam" id="PF05261">
    <property type="entry name" value="Tra_M"/>
    <property type="match status" value="1"/>
</dbReference>
<dbReference type="Proteomes" id="UP000464389">
    <property type="component" value="Plasmid unnamed2"/>
</dbReference>
<evidence type="ECO:0000256" key="3">
    <source>
        <dbReference type="ARBA" id="ARBA00020534"/>
    </source>
</evidence>
<dbReference type="EMBL" id="CP048110">
    <property type="protein sequence ID" value="QHS50032.1"/>
    <property type="molecule type" value="Genomic_DNA"/>
</dbReference>
<organism evidence="9 10">
    <name type="scientific">Klebsiella michiganensis</name>
    <dbReference type="NCBI Taxonomy" id="1134687"/>
    <lineage>
        <taxon>Bacteria</taxon>
        <taxon>Pseudomonadati</taxon>
        <taxon>Pseudomonadota</taxon>
        <taxon>Gammaproteobacteria</taxon>
        <taxon>Enterobacterales</taxon>
        <taxon>Enterobacteriaceae</taxon>
        <taxon>Klebsiella/Raoultella group</taxon>
        <taxon>Klebsiella</taxon>
    </lineage>
</organism>
<protein>
    <recommendedName>
        <fullName evidence="3">Relaxosome protein TraM</fullName>
    </recommendedName>
</protein>
<evidence type="ECO:0000256" key="2">
    <source>
        <dbReference type="ARBA" id="ARBA00008859"/>
    </source>
</evidence>
<evidence type="ECO:0000256" key="4">
    <source>
        <dbReference type="ARBA" id="ARBA00022490"/>
    </source>
</evidence>
<keyword evidence="9" id="KW-0614">Plasmid</keyword>
<keyword evidence="4" id="KW-0963">Cytoplasm</keyword>
<keyword evidence="6" id="KW-0805">Transcription regulation</keyword>
<dbReference type="Gene3D" id="1.10.10.450">
    <property type="entry name" value="TraM protein, DNA-binding"/>
    <property type="match status" value="1"/>
</dbReference>
<accession>A0A6P1V7G3</accession>
<gene>
    <name evidence="9" type="ORF">GW952_30920</name>
</gene>
<geneLocation type="plasmid" evidence="9">
    <name>unnamed2</name>
</geneLocation>
<dbReference type="InterPro" id="IPR042073">
    <property type="entry name" value="TraM_DNA-bd"/>
</dbReference>
<comment type="subcellular location">
    <subcellularLocation>
        <location evidence="1">Cytoplasm</location>
    </subcellularLocation>
</comment>
<reference evidence="9 10" key="1">
    <citation type="submission" date="2020-01" db="EMBL/GenBank/DDBJ databases">
        <title>Bactrocera dorsalis gut bacteria genome.</title>
        <authorList>
            <person name="Zhang H."/>
            <person name="Cai Z."/>
        </authorList>
    </citation>
    <scope>NUCLEOTIDE SEQUENCE [LARGE SCALE GENOMIC DNA]</scope>
    <source>
        <strain evidence="9 10">BD177</strain>
        <plasmid evidence="9 10">unnamed2</plasmid>
    </source>
</reference>
<evidence type="ECO:0000313" key="10">
    <source>
        <dbReference type="Proteomes" id="UP000464389"/>
    </source>
</evidence>
<proteinExistence type="inferred from homology"/>